<protein>
    <submittedName>
        <fullName evidence="2">Glycosyltransferase family 2 protein</fullName>
    </submittedName>
</protein>
<dbReference type="PANTHER" id="PTHR22916">
    <property type="entry name" value="GLYCOSYLTRANSFERASE"/>
    <property type="match status" value="1"/>
</dbReference>
<proteinExistence type="predicted"/>
<dbReference type="Pfam" id="PF00535">
    <property type="entry name" value="Glycos_transf_2"/>
    <property type="match status" value="1"/>
</dbReference>
<dbReference type="SUPFAM" id="SSF53448">
    <property type="entry name" value="Nucleotide-diphospho-sugar transferases"/>
    <property type="match status" value="1"/>
</dbReference>
<evidence type="ECO:0000313" key="3">
    <source>
        <dbReference type="Proteomes" id="UP000651057"/>
    </source>
</evidence>
<dbReference type="CDD" id="cd00761">
    <property type="entry name" value="Glyco_tranf_GTA_type"/>
    <property type="match status" value="1"/>
</dbReference>
<dbReference type="Proteomes" id="UP000651057">
    <property type="component" value="Unassembled WGS sequence"/>
</dbReference>
<accession>A0A937D4T9</accession>
<gene>
    <name evidence="2" type="ORF">JJQ60_03445</name>
</gene>
<dbReference type="InterPro" id="IPR001173">
    <property type="entry name" value="Glyco_trans_2-like"/>
</dbReference>
<feature type="domain" description="Glycosyltransferase 2-like" evidence="1">
    <location>
        <begin position="13"/>
        <end position="150"/>
    </location>
</feature>
<evidence type="ECO:0000259" key="1">
    <source>
        <dbReference type="Pfam" id="PF00535"/>
    </source>
</evidence>
<keyword evidence="3" id="KW-1185">Reference proteome</keyword>
<dbReference type="InterPro" id="IPR029044">
    <property type="entry name" value="Nucleotide-diphossugar_trans"/>
</dbReference>
<reference evidence="2" key="1">
    <citation type="submission" date="2021-01" db="EMBL/GenBank/DDBJ databases">
        <authorList>
            <person name="Zhong Y.L."/>
        </authorList>
    </citation>
    <scope>NUCLEOTIDE SEQUENCE</scope>
    <source>
        <strain evidence="2">KCTC 23302</strain>
    </source>
</reference>
<dbReference type="EMBL" id="JAERQJ010000001">
    <property type="protein sequence ID" value="MBL0682554.1"/>
    <property type="molecule type" value="Genomic_DNA"/>
</dbReference>
<name>A0A937D4T9_9FLAO</name>
<dbReference type="GO" id="GO:0016758">
    <property type="term" value="F:hexosyltransferase activity"/>
    <property type="evidence" value="ECO:0007669"/>
    <property type="project" value="UniProtKB-ARBA"/>
</dbReference>
<sequence>MNVTDQEKSPLVSLCIPTYNGSKHIRETLDSALSQTYQNIEIVITDDHSSDDTVAICESYAKNDSRIKVYRNSKNLGLVGNWCESVDKASSKWVKFLFQDDLLEENCVERMINCAIQHKVDFVICNREYFFEEGFNPKIKLFYSERLPKTEKIFKEERLYAPKETAQRIAPHIFNNCIGEPPTFLFNKEQYSRNDFPNNYFQLIDYIFILNKILVHDFVFISDKLVKFRVHTSSESMKNSEINTEDKKEFYKFLYIQYYEKIQICYEIISNPIFSEVKKFIPKKDVEIIKNFYTVSSYKRHGFKNVFPFYKDSKLSDFILDKFSSSYSYASYKIFKIRNKKVKSKYKI</sequence>
<comment type="caution">
    <text evidence="2">The sequence shown here is derived from an EMBL/GenBank/DDBJ whole genome shotgun (WGS) entry which is preliminary data.</text>
</comment>
<dbReference type="RefSeq" id="WP_201916635.1">
    <property type="nucleotide sequence ID" value="NZ_BAABAX010000021.1"/>
</dbReference>
<dbReference type="PANTHER" id="PTHR22916:SF3">
    <property type="entry name" value="UDP-GLCNAC:BETAGAL BETA-1,3-N-ACETYLGLUCOSAMINYLTRANSFERASE-LIKE PROTEIN 1"/>
    <property type="match status" value="1"/>
</dbReference>
<organism evidence="2 3">
    <name type="scientific">Aquimarina mytili</name>
    <dbReference type="NCBI Taxonomy" id="874423"/>
    <lineage>
        <taxon>Bacteria</taxon>
        <taxon>Pseudomonadati</taxon>
        <taxon>Bacteroidota</taxon>
        <taxon>Flavobacteriia</taxon>
        <taxon>Flavobacteriales</taxon>
        <taxon>Flavobacteriaceae</taxon>
        <taxon>Aquimarina</taxon>
    </lineage>
</organism>
<dbReference type="Gene3D" id="3.90.550.10">
    <property type="entry name" value="Spore Coat Polysaccharide Biosynthesis Protein SpsA, Chain A"/>
    <property type="match status" value="1"/>
</dbReference>
<evidence type="ECO:0000313" key="2">
    <source>
        <dbReference type="EMBL" id="MBL0682554.1"/>
    </source>
</evidence>
<dbReference type="AlphaFoldDB" id="A0A937D4T9"/>